<dbReference type="PATRIC" id="fig|292563.3.peg.154"/>
<dbReference type="eggNOG" id="COG1598">
    <property type="taxonomic scope" value="Bacteria"/>
</dbReference>
<name>K9YI98_CYASC</name>
<accession>K9YI98</accession>
<sequence>MTITPNLSPTKEIIFLVEEAMEGGYIGQALGQSIFTEADTLEELKVEIRDAVHCHFPDIENRPQIVYFKISIDQNNYY</sequence>
<dbReference type="Gene3D" id="3.30.160.250">
    <property type="match status" value="1"/>
</dbReference>
<evidence type="ECO:0008006" key="3">
    <source>
        <dbReference type="Google" id="ProtNLM"/>
    </source>
</evidence>
<dbReference type="Proteomes" id="UP000010483">
    <property type="component" value="Chromosome"/>
</dbReference>
<gene>
    <name evidence="1" type="ordered locus">Cyast_0147</name>
</gene>
<proteinExistence type="predicted"/>
<dbReference type="KEGG" id="csn:Cyast_0147"/>
<dbReference type="BioCyc" id="CSTA292563:G1353-146-MONOMER"/>
<keyword evidence="2" id="KW-1185">Reference proteome</keyword>
<evidence type="ECO:0000313" key="1">
    <source>
        <dbReference type="EMBL" id="AFZ46130.1"/>
    </source>
</evidence>
<dbReference type="AlphaFoldDB" id="K9YI98"/>
<dbReference type="STRING" id="292563.Cyast_0147"/>
<reference evidence="2" key="1">
    <citation type="journal article" date="2013" name="Proc. Natl. Acad. Sci. U.S.A.">
        <title>Improving the coverage of the cyanobacterial phylum using diversity-driven genome sequencing.</title>
        <authorList>
            <person name="Shih P.M."/>
            <person name="Wu D."/>
            <person name="Latifi A."/>
            <person name="Axen S.D."/>
            <person name="Fewer D.P."/>
            <person name="Talla E."/>
            <person name="Calteau A."/>
            <person name="Cai F."/>
            <person name="Tandeau de Marsac N."/>
            <person name="Rippka R."/>
            <person name="Herdman M."/>
            <person name="Sivonen K."/>
            <person name="Coursin T."/>
            <person name="Laurent T."/>
            <person name="Goodwin L."/>
            <person name="Nolan M."/>
            <person name="Davenport K.W."/>
            <person name="Han C.S."/>
            <person name="Rubin E.M."/>
            <person name="Eisen J.A."/>
            <person name="Woyke T."/>
            <person name="Gugger M."/>
            <person name="Kerfeld C.A."/>
        </authorList>
    </citation>
    <scope>NUCLEOTIDE SEQUENCE [LARGE SCALE GENOMIC DNA]</scope>
    <source>
        <strain evidence="2">ATCC 29140 / PCC 7202</strain>
    </source>
</reference>
<dbReference type="HOGENOM" id="CLU_184590_0_0_3"/>
<organism evidence="1 2">
    <name type="scientific">Cyanobacterium stanieri (strain ATCC 29140 / PCC 7202)</name>
    <dbReference type="NCBI Taxonomy" id="292563"/>
    <lineage>
        <taxon>Bacteria</taxon>
        <taxon>Bacillati</taxon>
        <taxon>Cyanobacteriota</taxon>
        <taxon>Cyanophyceae</taxon>
        <taxon>Oscillatoriophycideae</taxon>
        <taxon>Chroococcales</taxon>
        <taxon>Geminocystaceae</taxon>
        <taxon>Cyanobacterium</taxon>
    </lineage>
</organism>
<evidence type="ECO:0000313" key="2">
    <source>
        <dbReference type="Proteomes" id="UP000010483"/>
    </source>
</evidence>
<protein>
    <recommendedName>
        <fullName evidence="3">2-oxoisovalerate dehydrogenase, E1 component beta subunit</fullName>
    </recommendedName>
</protein>
<dbReference type="EMBL" id="CP003940">
    <property type="protein sequence ID" value="AFZ46130.1"/>
    <property type="molecule type" value="Genomic_DNA"/>
</dbReference>